<name>A0A1T4XLQ8_9BACT</name>
<dbReference type="EMBL" id="FUYE01000004">
    <property type="protein sequence ID" value="SKA90490.1"/>
    <property type="molecule type" value="Genomic_DNA"/>
</dbReference>
<dbReference type="RefSeq" id="WP_078812889.1">
    <property type="nucleotide sequence ID" value="NZ_FUYE01000004.1"/>
</dbReference>
<feature type="domain" description="AMP-binding enzyme C-terminal" evidence="4">
    <location>
        <begin position="650"/>
        <end position="715"/>
    </location>
</feature>
<dbReference type="Proteomes" id="UP000190774">
    <property type="component" value="Unassembled WGS sequence"/>
</dbReference>
<keyword evidence="5" id="KW-0012">Acyltransferase</keyword>
<dbReference type="STRING" id="48467.SAMN02745166_01711"/>
<dbReference type="PROSITE" id="PS00455">
    <property type="entry name" value="AMP_BINDING"/>
    <property type="match status" value="1"/>
</dbReference>
<dbReference type="GO" id="GO:0016746">
    <property type="term" value="F:acyltransferase activity"/>
    <property type="evidence" value="ECO:0007669"/>
    <property type="project" value="UniProtKB-KW"/>
</dbReference>
<keyword evidence="5" id="KW-0808">Transferase</keyword>
<dbReference type="OrthoDB" id="9757771at2"/>
<feature type="domain" description="AMP-dependent synthetase/ligase" evidence="3">
    <location>
        <begin position="208"/>
        <end position="582"/>
    </location>
</feature>
<reference evidence="6" key="1">
    <citation type="submission" date="2017-02" db="EMBL/GenBank/DDBJ databases">
        <authorList>
            <person name="Varghese N."/>
            <person name="Submissions S."/>
        </authorList>
    </citation>
    <scope>NUCLEOTIDE SEQUENCE [LARGE SCALE GENOMIC DNA]</scope>
    <source>
        <strain evidence="6">ATCC 700200</strain>
    </source>
</reference>
<sequence length="729" mass="79240">MSSEKPVSLKNLTLLGKEHLPAHDGCMILPNRLGYMDLMRVETLLEGRRIVYLIEEGAVLQPLLKVHLEQENIHVLVISSQITDPAIYQKAVAEEIQKEAVIIYLPAESAALTTPLTTVPGAKLEFLLKAACPVLPLYVQYMTEVALDIEDSYDDDTVIMAFGKLLTGADVNLPTYQESLFTLSEAAFSEHPALGMHLAYALLLGLKRHGSRNKVVDGKDDKEMGYDRVLAIAITLSKVIKAETNQKRVGIILPPGLGGLIANVAVLLAGKIPVNINFTAGRSSVEFAMKAAGLDRYITADIFVRKMQAFPWPPMKQLILIERILPRLKSQIGLWLAVSKILPASLLATILGVPKKGGDTEAVLLFTSGSSGNPKGVPLTHRNVLANVVQFSSRLALKSNDSILGSLPLFHSFGSTVTLWYPIISGLDLITYPSPLETKKLGELIEKHRISLMIATPTFLRGYLRGVNREALTSLKIVVTGAEKLPPTVAAAFEQRFGKKVFEGYGLTETSPVSNVNLPDPIPLGGEGSGHGWLPSHRPGSVGQLIPGLAVRITHAETNEPQSLHTSGMIWFKGANVFDGYLNDPKRTAEVIDANGWFRTGDIGRVDVDGFLYIEGRLSRFSKIGGEMVPHETVEEALIKAMGLENESSRKIAVVGVPDADKGEALILLTAIPGGPEHQEILDLRYRLLEKGLPPLWIPKKMIRVSDIPILSSGKLDVQSCEKIAKAGA</sequence>
<protein>
    <submittedName>
        <fullName evidence="5">Acyl-[acyl-carrier-protein]-phospholipid O-acyltransferase / long-chain-fatty-acid--[acyl-carrier-protein] ligase</fullName>
    </submittedName>
</protein>
<evidence type="ECO:0000259" key="4">
    <source>
        <dbReference type="Pfam" id="PF13193"/>
    </source>
</evidence>
<dbReference type="InterPro" id="IPR045851">
    <property type="entry name" value="AMP-bd_C_sf"/>
</dbReference>
<evidence type="ECO:0000259" key="3">
    <source>
        <dbReference type="Pfam" id="PF00501"/>
    </source>
</evidence>
<dbReference type="PANTHER" id="PTHR43201:SF5">
    <property type="entry name" value="MEDIUM-CHAIN ACYL-COA LIGASE ACSF2, MITOCHONDRIAL"/>
    <property type="match status" value="1"/>
</dbReference>
<keyword evidence="6" id="KW-1185">Reference proteome</keyword>
<evidence type="ECO:0000313" key="6">
    <source>
        <dbReference type="Proteomes" id="UP000190774"/>
    </source>
</evidence>
<dbReference type="Pfam" id="PF00501">
    <property type="entry name" value="AMP-binding"/>
    <property type="match status" value="1"/>
</dbReference>
<dbReference type="InterPro" id="IPR025110">
    <property type="entry name" value="AMP-bd_C"/>
</dbReference>
<dbReference type="GO" id="GO:0006631">
    <property type="term" value="P:fatty acid metabolic process"/>
    <property type="evidence" value="ECO:0007669"/>
    <property type="project" value="TreeGrafter"/>
</dbReference>
<dbReference type="GO" id="GO:0031956">
    <property type="term" value="F:medium-chain fatty acid-CoA ligase activity"/>
    <property type="evidence" value="ECO:0007669"/>
    <property type="project" value="TreeGrafter"/>
</dbReference>
<gene>
    <name evidence="5" type="ORF">SAMN02745166_01711</name>
</gene>
<evidence type="ECO:0000256" key="1">
    <source>
        <dbReference type="ARBA" id="ARBA00006432"/>
    </source>
</evidence>
<organism evidence="5 6">
    <name type="scientific">Prosthecobacter debontii</name>
    <dbReference type="NCBI Taxonomy" id="48467"/>
    <lineage>
        <taxon>Bacteria</taxon>
        <taxon>Pseudomonadati</taxon>
        <taxon>Verrucomicrobiota</taxon>
        <taxon>Verrucomicrobiia</taxon>
        <taxon>Verrucomicrobiales</taxon>
        <taxon>Verrucomicrobiaceae</taxon>
        <taxon>Prosthecobacter</taxon>
    </lineage>
</organism>
<dbReference type="Gene3D" id="3.30.300.30">
    <property type="match status" value="1"/>
</dbReference>
<dbReference type="Gene3D" id="3.40.50.12780">
    <property type="entry name" value="N-terminal domain of ligase-like"/>
    <property type="match status" value="1"/>
</dbReference>
<dbReference type="PANTHER" id="PTHR43201">
    <property type="entry name" value="ACYL-COA SYNTHETASE"/>
    <property type="match status" value="1"/>
</dbReference>
<dbReference type="SUPFAM" id="SSF56801">
    <property type="entry name" value="Acetyl-CoA synthetase-like"/>
    <property type="match status" value="1"/>
</dbReference>
<comment type="similarity">
    <text evidence="1">Belongs to the ATP-dependent AMP-binding enzyme family.</text>
</comment>
<dbReference type="AlphaFoldDB" id="A0A1T4XLQ8"/>
<evidence type="ECO:0000256" key="2">
    <source>
        <dbReference type="ARBA" id="ARBA00022598"/>
    </source>
</evidence>
<evidence type="ECO:0000313" key="5">
    <source>
        <dbReference type="EMBL" id="SKA90490.1"/>
    </source>
</evidence>
<accession>A0A1T4XLQ8</accession>
<keyword evidence="2 5" id="KW-0436">Ligase</keyword>
<dbReference type="InterPro" id="IPR042099">
    <property type="entry name" value="ANL_N_sf"/>
</dbReference>
<dbReference type="InterPro" id="IPR020845">
    <property type="entry name" value="AMP-binding_CS"/>
</dbReference>
<proteinExistence type="inferred from homology"/>
<dbReference type="Pfam" id="PF13193">
    <property type="entry name" value="AMP-binding_C"/>
    <property type="match status" value="1"/>
</dbReference>
<dbReference type="InterPro" id="IPR000873">
    <property type="entry name" value="AMP-dep_synth/lig_dom"/>
</dbReference>